<name>A0A6A6WDL8_9PEZI</name>
<feature type="compositionally biased region" description="Acidic residues" evidence="1">
    <location>
        <begin position="103"/>
        <end position="126"/>
    </location>
</feature>
<gene>
    <name evidence="2" type="ORF">EJ05DRAFT_510047</name>
</gene>
<feature type="region of interest" description="Disordered" evidence="1">
    <location>
        <begin position="21"/>
        <end position="71"/>
    </location>
</feature>
<dbReference type="EMBL" id="ML996570">
    <property type="protein sequence ID" value="KAF2759201.1"/>
    <property type="molecule type" value="Genomic_DNA"/>
</dbReference>
<dbReference type="AlphaFoldDB" id="A0A6A6WDL8"/>
<keyword evidence="3" id="KW-1185">Reference proteome</keyword>
<feature type="compositionally biased region" description="Basic residues" evidence="1">
    <location>
        <begin position="26"/>
        <end position="38"/>
    </location>
</feature>
<feature type="region of interest" description="Disordered" evidence="1">
    <location>
        <begin position="99"/>
        <end position="129"/>
    </location>
</feature>
<evidence type="ECO:0000256" key="1">
    <source>
        <dbReference type="SAM" id="MobiDB-lite"/>
    </source>
</evidence>
<dbReference type="Proteomes" id="UP000799437">
    <property type="component" value="Unassembled WGS sequence"/>
</dbReference>
<feature type="region of interest" description="Disordered" evidence="1">
    <location>
        <begin position="354"/>
        <end position="375"/>
    </location>
</feature>
<dbReference type="GeneID" id="54489202"/>
<evidence type="ECO:0000313" key="3">
    <source>
        <dbReference type="Proteomes" id="UP000799437"/>
    </source>
</evidence>
<organism evidence="2 3">
    <name type="scientific">Pseudovirgaria hyperparasitica</name>
    <dbReference type="NCBI Taxonomy" id="470096"/>
    <lineage>
        <taxon>Eukaryota</taxon>
        <taxon>Fungi</taxon>
        <taxon>Dikarya</taxon>
        <taxon>Ascomycota</taxon>
        <taxon>Pezizomycotina</taxon>
        <taxon>Dothideomycetes</taxon>
        <taxon>Dothideomycetes incertae sedis</taxon>
        <taxon>Acrospermales</taxon>
        <taxon>Acrospermaceae</taxon>
        <taxon>Pseudovirgaria</taxon>
    </lineage>
</organism>
<protein>
    <submittedName>
        <fullName evidence="2">Uncharacterized protein</fullName>
    </submittedName>
</protein>
<proteinExistence type="predicted"/>
<reference evidence="2" key="1">
    <citation type="journal article" date="2020" name="Stud. Mycol.">
        <title>101 Dothideomycetes genomes: a test case for predicting lifestyles and emergence of pathogens.</title>
        <authorList>
            <person name="Haridas S."/>
            <person name="Albert R."/>
            <person name="Binder M."/>
            <person name="Bloem J."/>
            <person name="Labutti K."/>
            <person name="Salamov A."/>
            <person name="Andreopoulos B."/>
            <person name="Baker S."/>
            <person name="Barry K."/>
            <person name="Bills G."/>
            <person name="Bluhm B."/>
            <person name="Cannon C."/>
            <person name="Castanera R."/>
            <person name="Culley D."/>
            <person name="Daum C."/>
            <person name="Ezra D."/>
            <person name="Gonzalez J."/>
            <person name="Henrissat B."/>
            <person name="Kuo A."/>
            <person name="Liang C."/>
            <person name="Lipzen A."/>
            <person name="Lutzoni F."/>
            <person name="Magnuson J."/>
            <person name="Mondo S."/>
            <person name="Nolan M."/>
            <person name="Ohm R."/>
            <person name="Pangilinan J."/>
            <person name="Park H.-J."/>
            <person name="Ramirez L."/>
            <person name="Alfaro M."/>
            <person name="Sun H."/>
            <person name="Tritt A."/>
            <person name="Yoshinaga Y."/>
            <person name="Zwiers L.-H."/>
            <person name="Turgeon B."/>
            <person name="Goodwin S."/>
            <person name="Spatafora J."/>
            <person name="Crous P."/>
            <person name="Grigoriev I."/>
        </authorList>
    </citation>
    <scope>NUCLEOTIDE SEQUENCE</scope>
    <source>
        <strain evidence="2">CBS 121739</strain>
    </source>
</reference>
<evidence type="ECO:0000313" key="2">
    <source>
        <dbReference type="EMBL" id="KAF2759201.1"/>
    </source>
</evidence>
<dbReference type="RefSeq" id="XP_033601652.1">
    <property type="nucleotide sequence ID" value="XM_033748148.1"/>
</dbReference>
<accession>A0A6A6WDL8</accession>
<sequence>MAVSTLTFRLLFADSLKFVADEPEKRKRKKRPRKRKNKTNCPNPGRKRRSRARMAAEAAANPPPPPKSAAAAVAFVAKTPRQEMRERYFAKLAAEAAVVAAAEGEEEDEEEDEEEEDEDEDDEDEEPVPKRRRIRLARRFPRWDPDDDDEWEIEEPIRHSSTYKPLGEWCLVFWRESGIKAVNSKGDQEQLKIKQKESRELAARLAAFGGHTWTGGVHTIEFSRSSHDGFDFDKQKGTLPNVTKETRKFFDTCKPRSVTVLIRSFDGLATCELPFESLLKRWGDKILDLVFQSGVVNEPLLSVPHMIGALGLYCIAPYSAAIFKAYFADRTGVRVGAVVRLLFEQLKVLGDSKQRDQTGTRNRNKLPAANDLWTG</sequence>